<keyword evidence="3" id="KW-1185">Reference proteome</keyword>
<evidence type="ECO:0000256" key="1">
    <source>
        <dbReference type="SAM" id="MobiDB-lite"/>
    </source>
</evidence>
<name>A0A4Z2G4H3_9TELE</name>
<feature type="compositionally biased region" description="Basic and acidic residues" evidence="1">
    <location>
        <begin position="42"/>
        <end position="51"/>
    </location>
</feature>
<protein>
    <submittedName>
        <fullName evidence="2">Uncharacterized protein</fullName>
    </submittedName>
</protein>
<proteinExistence type="predicted"/>
<organism evidence="2 3">
    <name type="scientific">Liparis tanakae</name>
    <name type="common">Tanaka's snailfish</name>
    <dbReference type="NCBI Taxonomy" id="230148"/>
    <lineage>
        <taxon>Eukaryota</taxon>
        <taxon>Metazoa</taxon>
        <taxon>Chordata</taxon>
        <taxon>Craniata</taxon>
        <taxon>Vertebrata</taxon>
        <taxon>Euteleostomi</taxon>
        <taxon>Actinopterygii</taxon>
        <taxon>Neopterygii</taxon>
        <taxon>Teleostei</taxon>
        <taxon>Neoteleostei</taxon>
        <taxon>Acanthomorphata</taxon>
        <taxon>Eupercaria</taxon>
        <taxon>Perciformes</taxon>
        <taxon>Cottioidei</taxon>
        <taxon>Cottales</taxon>
        <taxon>Liparidae</taxon>
        <taxon>Liparis</taxon>
    </lineage>
</organism>
<comment type="caution">
    <text evidence="2">The sequence shown here is derived from an EMBL/GenBank/DDBJ whole genome shotgun (WGS) entry which is preliminary data.</text>
</comment>
<reference evidence="2 3" key="1">
    <citation type="submission" date="2019-03" db="EMBL/GenBank/DDBJ databases">
        <title>First draft genome of Liparis tanakae, snailfish: a comprehensive survey of snailfish specific genes.</title>
        <authorList>
            <person name="Kim W."/>
            <person name="Song I."/>
            <person name="Jeong J.-H."/>
            <person name="Kim D."/>
            <person name="Kim S."/>
            <person name="Ryu S."/>
            <person name="Song J.Y."/>
            <person name="Lee S.K."/>
        </authorList>
    </citation>
    <scope>NUCLEOTIDE SEQUENCE [LARGE SCALE GENOMIC DNA]</scope>
    <source>
        <tissue evidence="2">Muscle</tissue>
    </source>
</reference>
<dbReference type="AlphaFoldDB" id="A0A4Z2G4H3"/>
<gene>
    <name evidence="2" type="ORF">EYF80_041341</name>
</gene>
<feature type="region of interest" description="Disordered" evidence="1">
    <location>
        <begin position="1"/>
        <end position="77"/>
    </location>
</feature>
<evidence type="ECO:0000313" key="2">
    <source>
        <dbReference type="EMBL" id="TNN48467.1"/>
    </source>
</evidence>
<evidence type="ECO:0000313" key="3">
    <source>
        <dbReference type="Proteomes" id="UP000314294"/>
    </source>
</evidence>
<feature type="compositionally biased region" description="Polar residues" evidence="1">
    <location>
        <begin position="61"/>
        <end position="77"/>
    </location>
</feature>
<dbReference type="Proteomes" id="UP000314294">
    <property type="component" value="Unassembled WGS sequence"/>
</dbReference>
<sequence length="77" mass="8028">MKNEREKKSGKPGRGAAKPKSVKRRAARVGSGETLPEEEEGGGGRRREEGGGGHSGAAMDYTSSFGRAIQSNSANIP</sequence>
<accession>A0A4Z2G4H3</accession>
<dbReference type="EMBL" id="SRLO01000696">
    <property type="protein sequence ID" value="TNN48467.1"/>
    <property type="molecule type" value="Genomic_DNA"/>
</dbReference>